<evidence type="ECO:0000256" key="2">
    <source>
        <dbReference type="ARBA" id="ARBA00022452"/>
    </source>
</evidence>
<organism evidence="7 8">
    <name type="scientific">Microvenator marinus</name>
    <dbReference type="NCBI Taxonomy" id="2600177"/>
    <lineage>
        <taxon>Bacteria</taxon>
        <taxon>Deltaproteobacteria</taxon>
        <taxon>Bradymonadales</taxon>
        <taxon>Microvenatoraceae</taxon>
        <taxon>Microvenator</taxon>
    </lineage>
</organism>
<dbReference type="Gene3D" id="1.20.1600.10">
    <property type="entry name" value="Outer membrane efflux proteins (OEP)"/>
    <property type="match status" value="1"/>
</dbReference>
<comment type="subcellular location">
    <subcellularLocation>
        <location evidence="1">Cell outer membrane</location>
    </subcellularLocation>
</comment>
<name>A0A5B8XK94_9DELT</name>
<accession>A0A5B8XK94</accession>
<proteinExistence type="predicted"/>
<keyword evidence="5" id="KW-0998">Cell outer membrane</keyword>
<reference evidence="7 8" key="1">
    <citation type="submission" date="2019-08" db="EMBL/GenBank/DDBJ databases">
        <authorList>
            <person name="Liang Q."/>
        </authorList>
    </citation>
    <scope>NUCLEOTIDE SEQUENCE [LARGE SCALE GENOMIC DNA]</scope>
    <source>
        <strain evidence="7 8">V1718</strain>
    </source>
</reference>
<evidence type="ECO:0000313" key="8">
    <source>
        <dbReference type="Proteomes" id="UP000321595"/>
    </source>
</evidence>
<dbReference type="InterPro" id="IPR051906">
    <property type="entry name" value="TolC-like"/>
</dbReference>
<dbReference type="PANTHER" id="PTHR30026">
    <property type="entry name" value="OUTER MEMBRANE PROTEIN TOLC"/>
    <property type="match status" value="1"/>
</dbReference>
<dbReference type="PANTHER" id="PTHR30026:SF13">
    <property type="entry name" value="MEMBRANE EFFLUX PROTEIN, PUTATIVE-RELATED"/>
    <property type="match status" value="1"/>
</dbReference>
<keyword evidence="3" id="KW-0812">Transmembrane</keyword>
<evidence type="ECO:0000256" key="5">
    <source>
        <dbReference type="ARBA" id="ARBA00023237"/>
    </source>
</evidence>
<dbReference type="GO" id="GO:0015562">
    <property type="term" value="F:efflux transmembrane transporter activity"/>
    <property type="evidence" value="ECO:0007669"/>
    <property type="project" value="InterPro"/>
</dbReference>
<dbReference type="GO" id="GO:1990281">
    <property type="term" value="C:efflux pump complex"/>
    <property type="evidence" value="ECO:0007669"/>
    <property type="project" value="TreeGrafter"/>
</dbReference>
<dbReference type="EMBL" id="CP042467">
    <property type="protein sequence ID" value="QED25965.1"/>
    <property type="molecule type" value="Genomic_DNA"/>
</dbReference>
<feature type="chain" id="PRO_5022686460" evidence="6">
    <location>
        <begin position="20"/>
        <end position="461"/>
    </location>
</feature>
<evidence type="ECO:0000313" key="7">
    <source>
        <dbReference type="EMBL" id="QED25965.1"/>
    </source>
</evidence>
<keyword evidence="6" id="KW-0732">Signal</keyword>
<dbReference type="OrthoDB" id="5507257at2"/>
<evidence type="ECO:0000256" key="4">
    <source>
        <dbReference type="ARBA" id="ARBA00023136"/>
    </source>
</evidence>
<keyword evidence="8" id="KW-1185">Reference proteome</keyword>
<keyword evidence="2" id="KW-1134">Transmembrane beta strand</keyword>
<dbReference type="SUPFAM" id="SSF56954">
    <property type="entry name" value="Outer membrane efflux proteins (OEP)"/>
    <property type="match status" value="1"/>
</dbReference>
<dbReference type="GO" id="GO:0009279">
    <property type="term" value="C:cell outer membrane"/>
    <property type="evidence" value="ECO:0007669"/>
    <property type="project" value="UniProtKB-SubCell"/>
</dbReference>
<keyword evidence="4" id="KW-0472">Membrane</keyword>
<dbReference type="AlphaFoldDB" id="A0A5B8XK94"/>
<dbReference type="KEGG" id="bbae:FRD01_01545"/>
<dbReference type="Proteomes" id="UP000321595">
    <property type="component" value="Chromosome"/>
</dbReference>
<evidence type="ECO:0000256" key="3">
    <source>
        <dbReference type="ARBA" id="ARBA00022692"/>
    </source>
</evidence>
<gene>
    <name evidence="7" type="ORF">FRD01_01545</name>
</gene>
<dbReference type="GO" id="GO:0015288">
    <property type="term" value="F:porin activity"/>
    <property type="evidence" value="ECO:0007669"/>
    <property type="project" value="TreeGrafter"/>
</dbReference>
<feature type="signal peptide" evidence="6">
    <location>
        <begin position="1"/>
        <end position="19"/>
    </location>
</feature>
<sequence length="461" mass="51468">MNRFVLLLLLVGFASDGFAETLTLESAVERAVSNPALVKEFEARSKKARAQQYRADYAWTPKVQTSFILAPVPGEAELDQFSSNIDQFLDFNFGPYLRNDTRVLMPVYTFGKLSTAQELAELGVDVAALQKEEALRDMEFQVKRAYRSYQLAQAFQALLDEGAELIKPKLAEMEEARDFGEGDFSTEDLRKLQIFDAEFDARGLDNQKLSSISSAGLVYLTQLEGEPLVAALPTESPSEVLTMKEAEELAFAHRPDLKMLARGVAARELLRQKAVNDFYPNIFVAARFGFGVSTENLALQEVCRRPTPSSECVDTADLFAKPYSNPLSFLTVDIALGLEWTFDFVQLDGKLDEADADLADIQAKQERAIGAIRLEVQKLWTDLATAREKVLVQDRRLEAARRWRDQFGLSVQTAGADISKGIDPLKAYFEAQVAWYQAHYEYLIAEAALAKGLGLSELPNE</sequence>
<evidence type="ECO:0000256" key="1">
    <source>
        <dbReference type="ARBA" id="ARBA00004442"/>
    </source>
</evidence>
<evidence type="ECO:0000256" key="6">
    <source>
        <dbReference type="SAM" id="SignalP"/>
    </source>
</evidence>
<protein>
    <submittedName>
        <fullName evidence="7">TolC family protein</fullName>
    </submittedName>
</protein>
<dbReference type="RefSeq" id="WP_146956995.1">
    <property type="nucleotide sequence ID" value="NZ_CP042467.1"/>
</dbReference>